<dbReference type="InterPro" id="IPR018114">
    <property type="entry name" value="TRYPSIN_HIS"/>
</dbReference>
<dbReference type="InterPro" id="IPR001254">
    <property type="entry name" value="Trypsin_dom"/>
</dbReference>
<keyword evidence="1" id="KW-0645">Protease</keyword>
<protein>
    <recommendedName>
        <fullName evidence="4">Peptidase S1 domain-containing protein</fullName>
    </recommendedName>
</protein>
<dbReference type="AlphaFoldDB" id="E4XG27"/>
<dbReference type="PANTHER" id="PTHR24264:SF54">
    <property type="entry name" value="PEPTIDASE S1 DOMAIN-CONTAINING PROTEIN"/>
    <property type="match status" value="1"/>
</dbReference>
<gene>
    <name evidence="5" type="ORF">GSOID_T00010435001</name>
</gene>
<sequence>MKLGTLFSSIAAQNLNWEAAQSTLPKGLKSCTRHRERRYAAGKWRNSIVGGTVASEKAWPWIAPISEDGEFRCTGTIIDDEWILTAGHCCATGNPLQFTINIGRRSLLYTNEPWSFTVSPKAFYLPDDFGVGLGIHNDVCLLHVPSLDEAKPTACRDCFEHACIAETAPQAGRHCWVAGWGNLAKDKLSLKPRDVALNIMPEKYCKANSRLSETFGEFPVGDQSQFCAGIPDRNGNKLVDGHELACQGDGGSPLVCIDGDSAVVHGLRSWGVDCSDEGQPSVFASVNTQISWIDSVIASAEEAEAAQEDDKHKSFEVKPTPAWGFEEGSDRIPSKLSEGCSNDVETGFGFARSRFLGIAAKRNTYPWMVRLNLCPTVGDCYRCAGTIIADNFILSSASCFQGEFNKISIRVGDHNQKKFEKGEFYVQSHLWTTHPDAINGVNLALIKIDSLKESAPAACDRMNCYKTACLPDKDAHAGQMCHVPGWNNNYDDSSSVLRESAVNVYPSEHCSLTSTYGEEDFNAEQEFCAGNPNWQSGDDSSGRCPGDAGSGLICDNGYGRPVVSGVMSWGEQCDSAGNPSVFSKVAAHTAWIRNTMKTL</sequence>
<dbReference type="GO" id="GO:0004252">
    <property type="term" value="F:serine-type endopeptidase activity"/>
    <property type="evidence" value="ECO:0007669"/>
    <property type="project" value="InterPro"/>
</dbReference>
<proteinExistence type="predicted"/>
<dbReference type="SUPFAM" id="SSF50494">
    <property type="entry name" value="Trypsin-like serine proteases"/>
    <property type="match status" value="2"/>
</dbReference>
<organism evidence="5">
    <name type="scientific">Oikopleura dioica</name>
    <name type="common">Tunicate</name>
    <dbReference type="NCBI Taxonomy" id="34765"/>
    <lineage>
        <taxon>Eukaryota</taxon>
        <taxon>Metazoa</taxon>
        <taxon>Chordata</taxon>
        <taxon>Tunicata</taxon>
        <taxon>Appendicularia</taxon>
        <taxon>Copelata</taxon>
        <taxon>Oikopleuridae</taxon>
        <taxon>Oikopleura</taxon>
    </lineage>
</organism>
<dbReference type="SMART" id="SM00020">
    <property type="entry name" value="Tryp_SPc"/>
    <property type="match status" value="2"/>
</dbReference>
<dbReference type="PRINTS" id="PR00722">
    <property type="entry name" value="CHYMOTRYPSIN"/>
</dbReference>
<reference evidence="5" key="1">
    <citation type="journal article" date="2010" name="Science">
        <title>Plasticity of animal genome architecture unmasked by rapid evolution of a pelagic tunicate.</title>
        <authorList>
            <person name="Denoeud F."/>
            <person name="Henriet S."/>
            <person name="Mungpakdee S."/>
            <person name="Aury J.M."/>
            <person name="Da Silva C."/>
            <person name="Brinkmann H."/>
            <person name="Mikhaleva J."/>
            <person name="Olsen L.C."/>
            <person name="Jubin C."/>
            <person name="Canestro C."/>
            <person name="Bouquet J.M."/>
            <person name="Danks G."/>
            <person name="Poulain J."/>
            <person name="Campsteijn C."/>
            <person name="Adamski M."/>
            <person name="Cross I."/>
            <person name="Yadetie F."/>
            <person name="Muffato M."/>
            <person name="Louis A."/>
            <person name="Butcher S."/>
            <person name="Tsagkogeorga G."/>
            <person name="Konrad A."/>
            <person name="Singh S."/>
            <person name="Jensen M.F."/>
            <person name="Cong E.H."/>
            <person name="Eikeseth-Otteraa H."/>
            <person name="Noel B."/>
            <person name="Anthouard V."/>
            <person name="Porcel B.M."/>
            <person name="Kachouri-Lafond R."/>
            <person name="Nishino A."/>
            <person name="Ugolini M."/>
            <person name="Chourrout P."/>
            <person name="Nishida H."/>
            <person name="Aasland R."/>
            <person name="Huzurbazar S."/>
            <person name="Westhof E."/>
            <person name="Delsuc F."/>
            <person name="Lehrach H."/>
            <person name="Reinhardt R."/>
            <person name="Weissenbach J."/>
            <person name="Roy S.W."/>
            <person name="Artiguenave F."/>
            <person name="Postlethwait J.H."/>
            <person name="Manak J.R."/>
            <person name="Thompson E.M."/>
            <person name="Jaillon O."/>
            <person name="Du Pasquier L."/>
            <person name="Boudinot P."/>
            <person name="Liberles D.A."/>
            <person name="Volff J.N."/>
            <person name="Philippe H."/>
            <person name="Lenhard B."/>
            <person name="Roest Crollius H."/>
            <person name="Wincker P."/>
            <person name="Chourrout D."/>
        </authorList>
    </citation>
    <scope>NUCLEOTIDE SEQUENCE [LARGE SCALE GENOMIC DNA]</scope>
</reference>
<dbReference type="InterPro" id="IPR009003">
    <property type="entry name" value="Peptidase_S1_PA"/>
</dbReference>
<dbReference type="PROSITE" id="PS00134">
    <property type="entry name" value="TRYPSIN_HIS"/>
    <property type="match status" value="1"/>
</dbReference>
<feature type="domain" description="Peptidase S1" evidence="4">
    <location>
        <begin position="344"/>
        <end position="597"/>
    </location>
</feature>
<evidence type="ECO:0000313" key="5">
    <source>
        <dbReference type="EMBL" id="CBY24567.1"/>
    </source>
</evidence>
<dbReference type="OrthoDB" id="8440449at2759"/>
<dbReference type="GO" id="GO:0005615">
    <property type="term" value="C:extracellular space"/>
    <property type="evidence" value="ECO:0007669"/>
    <property type="project" value="TreeGrafter"/>
</dbReference>
<feature type="domain" description="Peptidase S1" evidence="4">
    <location>
        <begin position="48"/>
        <end position="298"/>
    </location>
</feature>
<evidence type="ECO:0000259" key="4">
    <source>
        <dbReference type="PROSITE" id="PS50240"/>
    </source>
</evidence>
<dbReference type="CDD" id="cd00190">
    <property type="entry name" value="Tryp_SPc"/>
    <property type="match status" value="2"/>
</dbReference>
<dbReference type="PANTHER" id="PTHR24264">
    <property type="entry name" value="TRYPSIN-RELATED"/>
    <property type="match status" value="1"/>
</dbReference>
<evidence type="ECO:0000313" key="6">
    <source>
        <dbReference type="Proteomes" id="UP000001307"/>
    </source>
</evidence>
<keyword evidence="3" id="KW-0720">Serine protease</keyword>
<keyword evidence="2" id="KW-0378">Hydrolase</keyword>
<dbReference type="InParanoid" id="E4XG27"/>
<name>E4XG27_OIKDI</name>
<dbReference type="InterPro" id="IPR050127">
    <property type="entry name" value="Serine_Proteases_S1"/>
</dbReference>
<dbReference type="InterPro" id="IPR001314">
    <property type="entry name" value="Peptidase_S1A"/>
</dbReference>
<accession>E4XG27</accession>
<dbReference type="Gene3D" id="2.40.10.10">
    <property type="entry name" value="Trypsin-like serine proteases"/>
    <property type="match status" value="2"/>
</dbReference>
<evidence type="ECO:0000256" key="3">
    <source>
        <dbReference type="ARBA" id="ARBA00022825"/>
    </source>
</evidence>
<dbReference type="Proteomes" id="UP000001307">
    <property type="component" value="Unassembled WGS sequence"/>
</dbReference>
<dbReference type="EMBL" id="FN653046">
    <property type="protein sequence ID" value="CBY24567.1"/>
    <property type="molecule type" value="Genomic_DNA"/>
</dbReference>
<dbReference type="PROSITE" id="PS50240">
    <property type="entry name" value="TRYPSIN_DOM"/>
    <property type="match status" value="2"/>
</dbReference>
<evidence type="ECO:0000256" key="1">
    <source>
        <dbReference type="ARBA" id="ARBA00022670"/>
    </source>
</evidence>
<evidence type="ECO:0000256" key="2">
    <source>
        <dbReference type="ARBA" id="ARBA00022801"/>
    </source>
</evidence>
<dbReference type="InterPro" id="IPR043504">
    <property type="entry name" value="Peptidase_S1_PA_chymotrypsin"/>
</dbReference>
<dbReference type="GO" id="GO:0006508">
    <property type="term" value="P:proteolysis"/>
    <property type="evidence" value="ECO:0007669"/>
    <property type="project" value="UniProtKB-KW"/>
</dbReference>
<keyword evidence="6" id="KW-1185">Reference proteome</keyword>
<dbReference type="Pfam" id="PF00089">
    <property type="entry name" value="Trypsin"/>
    <property type="match status" value="2"/>
</dbReference>